<evidence type="ECO:0000313" key="3">
    <source>
        <dbReference type="EMBL" id="EXF86050.1"/>
    </source>
</evidence>
<feature type="chain" id="PRO_5001456732" evidence="2">
    <location>
        <begin position="19"/>
        <end position="238"/>
    </location>
</feature>
<feature type="signal peptide" evidence="2">
    <location>
        <begin position="1"/>
        <end position="18"/>
    </location>
</feature>
<dbReference type="eggNOG" id="ENOG502T72S">
    <property type="taxonomic scope" value="Eukaryota"/>
</dbReference>
<evidence type="ECO:0000256" key="2">
    <source>
        <dbReference type="SAM" id="SignalP"/>
    </source>
</evidence>
<protein>
    <submittedName>
        <fullName evidence="3">Uncharacterized protein</fullName>
    </submittedName>
</protein>
<accession>A0A010RBK6</accession>
<feature type="compositionally biased region" description="Basic and acidic residues" evidence="1">
    <location>
        <begin position="148"/>
        <end position="165"/>
    </location>
</feature>
<feature type="compositionally biased region" description="Low complexity" evidence="1">
    <location>
        <begin position="216"/>
        <end position="228"/>
    </location>
</feature>
<dbReference type="HOGENOM" id="CLU_1161043_0_0_1"/>
<dbReference type="Proteomes" id="UP000020467">
    <property type="component" value="Unassembled WGS sequence"/>
</dbReference>
<feature type="compositionally biased region" description="Basic and acidic residues" evidence="1">
    <location>
        <begin position="105"/>
        <end position="125"/>
    </location>
</feature>
<dbReference type="AlphaFoldDB" id="A0A010RBK6"/>
<feature type="compositionally biased region" description="Polar residues" evidence="1">
    <location>
        <begin position="204"/>
        <end position="215"/>
    </location>
</feature>
<proteinExistence type="predicted"/>
<feature type="region of interest" description="Disordered" evidence="1">
    <location>
        <begin position="142"/>
        <end position="238"/>
    </location>
</feature>
<evidence type="ECO:0000313" key="4">
    <source>
        <dbReference type="Proteomes" id="UP000020467"/>
    </source>
</evidence>
<gene>
    <name evidence="3" type="ORF">CFIO01_07618</name>
</gene>
<organism evidence="3 4">
    <name type="scientific">Colletotrichum fioriniae PJ7</name>
    <dbReference type="NCBI Taxonomy" id="1445577"/>
    <lineage>
        <taxon>Eukaryota</taxon>
        <taxon>Fungi</taxon>
        <taxon>Dikarya</taxon>
        <taxon>Ascomycota</taxon>
        <taxon>Pezizomycotina</taxon>
        <taxon>Sordariomycetes</taxon>
        <taxon>Hypocreomycetidae</taxon>
        <taxon>Glomerellales</taxon>
        <taxon>Glomerellaceae</taxon>
        <taxon>Colletotrichum</taxon>
        <taxon>Colletotrichum acutatum species complex</taxon>
    </lineage>
</organism>
<comment type="caution">
    <text evidence="3">The sequence shown here is derived from an EMBL/GenBank/DDBJ whole genome shotgun (WGS) entry which is preliminary data.</text>
</comment>
<keyword evidence="4" id="KW-1185">Reference proteome</keyword>
<feature type="compositionally biased region" description="Basic and acidic residues" evidence="1">
    <location>
        <begin position="175"/>
        <end position="202"/>
    </location>
</feature>
<dbReference type="KEGG" id="cfj:CFIO01_07618"/>
<reference evidence="3 4" key="1">
    <citation type="submission" date="2014-02" db="EMBL/GenBank/DDBJ databases">
        <title>The genome sequence of Colletotrichum fioriniae PJ7.</title>
        <authorList>
            <person name="Baroncelli R."/>
            <person name="Thon M.R."/>
        </authorList>
    </citation>
    <scope>NUCLEOTIDE SEQUENCE [LARGE SCALE GENOMIC DNA]</scope>
    <source>
        <strain evidence="3 4">PJ7</strain>
    </source>
</reference>
<dbReference type="OrthoDB" id="4838197at2759"/>
<evidence type="ECO:0000256" key="1">
    <source>
        <dbReference type="SAM" id="MobiDB-lite"/>
    </source>
</evidence>
<keyword evidence="2" id="KW-0732">Signal</keyword>
<feature type="region of interest" description="Disordered" evidence="1">
    <location>
        <begin position="87"/>
        <end position="125"/>
    </location>
</feature>
<name>A0A010RBK6_9PEZI</name>
<dbReference type="EMBL" id="JARH01000041">
    <property type="protein sequence ID" value="EXF86050.1"/>
    <property type="molecule type" value="Genomic_DNA"/>
</dbReference>
<sequence length="238" mass="26296">MHFFIIVLLQTLAASVAARPIVDSPDLSYASAPSFRNGMHTDTIGIKVGEEDPSDLQPRDEATVDVLGSNNKDAGMSKQHYDEEITHVSPNNDLSIIPRANKKPTKAELKADDKKFHRDQLRPDDAKYINNLDRANNKKCGTNCQHSLDSHRSQQSKELKEKQRNTPDLPGSRASRGEVNSKENDYQHDLNHLRMDRGDIGENGKNSLNSWHSVESANSKASKASKASKGGKGGNYHG</sequence>